<feature type="non-terminal residue" evidence="1">
    <location>
        <position position="1"/>
    </location>
</feature>
<dbReference type="EMBL" id="JARJCW010000092">
    <property type="protein sequence ID" value="KAJ7195187.1"/>
    <property type="molecule type" value="Genomic_DNA"/>
</dbReference>
<gene>
    <name evidence="1" type="ORF">GGX14DRAFT_297376</name>
</gene>
<proteinExistence type="predicted"/>
<organism evidence="1 2">
    <name type="scientific">Mycena pura</name>
    <dbReference type="NCBI Taxonomy" id="153505"/>
    <lineage>
        <taxon>Eukaryota</taxon>
        <taxon>Fungi</taxon>
        <taxon>Dikarya</taxon>
        <taxon>Basidiomycota</taxon>
        <taxon>Agaricomycotina</taxon>
        <taxon>Agaricomycetes</taxon>
        <taxon>Agaricomycetidae</taxon>
        <taxon>Agaricales</taxon>
        <taxon>Marasmiineae</taxon>
        <taxon>Mycenaceae</taxon>
        <taxon>Mycena</taxon>
    </lineage>
</organism>
<keyword evidence="2" id="KW-1185">Reference proteome</keyword>
<reference evidence="1" key="1">
    <citation type="submission" date="2023-03" db="EMBL/GenBank/DDBJ databases">
        <title>Massive genome expansion in bonnet fungi (Mycena s.s.) driven by repeated elements and novel gene families across ecological guilds.</title>
        <authorList>
            <consortium name="Lawrence Berkeley National Laboratory"/>
            <person name="Harder C.B."/>
            <person name="Miyauchi S."/>
            <person name="Viragh M."/>
            <person name="Kuo A."/>
            <person name="Thoen E."/>
            <person name="Andreopoulos B."/>
            <person name="Lu D."/>
            <person name="Skrede I."/>
            <person name="Drula E."/>
            <person name="Henrissat B."/>
            <person name="Morin E."/>
            <person name="Kohler A."/>
            <person name="Barry K."/>
            <person name="LaButti K."/>
            <person name="Morin E."/>
            <person name="Salamov A."/>
            <person name="Lipzen A."/>
            <person name="Mereny Z."/>
            <person name="Hegedus B."/>
            <person name="Baldrian P."/>
            <person name="Stursova M."/>
            <person name="Weitz H."/>
            <person name="Taylor A."/>
            <person name="Grigoriev I.V."/>
            <person name="Nagy L.G."/>
            <person name="Martin F."/>
            <person name="Kauserud H."/>
        </authorList>
    </citation>
    <scope>NUCLEOTIDE SEQUENCE</scope>
    <source>
        <strain evidence="1">9144</strain>
    </source>
</reference>
<protein>
    <submittedName>
        <fullName evidence="1">Uncharacterized protein</fullName>
    </submittedName>
</protein>
<evidence type="ECO:0000313" key="1">
    <source>
        <dbReference type="EMBL" id="KAJ7195187.1"/>
    </source>
</evidence>
<sequence>DVMNTIWSDMRKTVLPSWIGPAPKNWGTATRGKLGAEHWRTIFTIHLPITLIWLWRDETGRKRSLLDNMIDLHLAILTANLKRSNEQQASKYDTYIRKYLLGISELFREDNITPSQHSALHIGPELRRFGPTHSRSAHHYERYIHILQSQNTNLQWGK</sequence>
<dbReference type="Proteomes" id="UP001219525">
    <property type="component" value="Unassembled WGS sequence"/>
</dbReference>
<feature type="non-terminal residue" evidence="1">
    <location>
        <position position="158"/>
    </location>
</feature>
<evidence type="ECO:0000313" key="2">
    <source>
        <dbReference type="Proteomes" id="UP001219525"/>
    </source>
</evidence>
<name>A0AAD6UUG6_9AGAR</name>
<comment type="caution">
    <text evidence="1">The sequence shown here is derived from an EMBL/GenBank/DDBJ whole genome shotgun (WGS) entry which is preliminary data.</text>
</comment>
<dbReference type="AlphaFoldDB" id="A0AAD6UUG6"/>
<accession>A0AAD6UUG6</accession>